<evidence type="ECO:0000313" key="9">
    <source>
        <dbReference type="EMBL" id="BDU68789.1"/>
    </source>
</evidence>
<dbReference type="InterPro" id="IPR037257">
    <property type="entry name" value="T2SS_E_N_sf"/>
</dbReference>
<accession>A0ABM8DPA6</accession>
<dbReference type="NCBIfam" id="NF011305">
    <property type="entry name" value="PRK14716.1-3"/>
    <property type="match status" value="1"/>
</dbReference>
<gene>
    <name evidence="9" type="primary">nfrB</name>
    <name evidence="9" type="ORF">GETHOR_08900</name>
</gene>
<keyword evidence="4 7" id="KW-0812">Transmembrane</keyword>
<proteinExistence type="predicted"/>
<dbReference type="EMBL" id="AP027079">
    <property type="protein sequence ID" value="BDU68789.1"/>
    <property type="molecule type" value="Genomic_DNA"/>
</dbReference>
<evidence type="ECO:0000259" key="8">
    <source>
        <dbReference type="Pfam" id="PF13632"/>
    </source>
</evidence>
<sequence length="694" mass="78706">MQVLFGLVVFVNLLILVSSLDDVFIDAYFWIRVLYRKSTVARRHAPFGLEQLQDREEAHFAIMVPAWKEFDVIASMIENTNANMKYCNYLIFVGTYVNDSETQTEVDRMARRYRNVRRVDVPHPGPTCKADCLNFLIQAVFRHEEQTGRPFSGVVIHDSEDVIHPLELKVFNHFIDRMDLIQLPVLSLEREWYQLVAGTYQDDFAECHSKDMVVRESLTGLVPCAGTGMCYSRRALAALMAETGDSPFNTATLTEDYDFSFRLKKFGLKQSFVKIPFHYTAYEKGWWGERKVERYDLLGVREFFPSTFRTAYRQRTRWILGIALQGWEAMGWKGDLKTKYFMFRDRKGVFTSLVTILAYALLACIGTLTFLGRMGLHVPPLPPGFAQGSWLTRLMQVNAVFMVNRVLQRFIFVNRLYGVTHGLLAIPRVLVSNVINFMAATRAWKQYLRHRITGVALAWDKTAHAYPTGPELRPFRAKLGEILFQWNELEEGHLDAALTEQEITGRQLGSILMERYGVSEANLADAIAFQADLPRSSLNMAVLEQTRNLLPHSLAIHHRWVPLGVGEHEELLLGVSAPPLEAAMAEALVHLQTAPRFFIITESEALCALAYMILGGSSAEMFDQALADRLEHILDLKIEISPVLLGSALADYSYSSHGKLQLFLADRHITNPQPIGLHPSGAHLHLGLQPTPAT</sequence>
<feature type="transmembrane region" description="Helical" evidence="7">
    <location>
        <begin position="349"/>
        <end position="370"/>
    </location>
</feature>
<feature type="domain" description="Glycosyltransferase 2-like" evidence="8">
    <location>
        <begin position="154"/>
        <end position="370"/>
    </location>
</feature>
<reference evidence="10" key="1">
    <citation type="journal article" date="2023" name="Int. J. Syst. Evol. Microbiol.">
        <title>Mesoterricola silvestris gen. nov., sp. nov., Mesoterricola sediminis sp. nov., Geothrix oryzae sp. nov., Geothrix edaphica sp. nov., Geothrix rubra sp. nov., and Geothrix limicola sp. nov., six novel members of Acidobacteriota isolated from soils.</title>
        <authorList>
            <person name="Itoh H."/>
            <person name="Sugisawa Y."/>
            <person name="Mise K."/>
            <person name="Xu Z."/>
            <person name="Kuniyasu M."/>
            <person name="Ushijima N."/>
            <person name="Kawano K."/>
            <person name="Kobayashi E."/>
            <person name="Shiratori Y."/>
            <person name="Masuda Y."/>
            <person name="Senoo K."/>
        </authorList>
    </citation>
    <scope>NUCLEOTIDE SEQUENCE [LARGE SCALE GENOMIC DNA]</scope>
    <source>
        <strain evidence="10">Red222</strain>
    </source>
</reference>
<name>A0ABM8DPA6_9BACT</name>
<dbReference type="RefSeq" id="WP_286355425.1">
    <property type="nucleotide sequence ID" value="NZ_AP027079.1"/>
</dbReference>
<evidence type="ECO:0000256" key="5">
    <source>
        <dbReference type="ARBA" id="ARBA00022989"/>
    </source>
</evidence>
<dbReference type="SUPFAM" id="SSF160246">
    <property type="entry name" value="EspE N-terminal domain-like"/>
    <property type="match status" value="1"/>
</dbReference>
<dbReference type="PANTHER" id="PTHR43867">
    <property type="entry name" value="CELLULOSE SYNTHASE CATALYTIC SUBUNIT A [UDP-FORMING]"/>
    <property type="match status" value="1"/>
</dbReference>
<evidence type="ECO:0000256" key="4">
    <source>
        <dbReference type="ARBA" id="ARBA00022692"/>
    </source>
</evidence>
<dbReference type="Pfam" id="PF13632">
    <property type="entry name" value="Glyco_trans_2_3"/>
    <property type="match status" value="1"/>
</dbReference>
<protein>
    <submittedName>
        <fullName evidence="9">Bacteriophage N4 adsorption protein B</fullName>
    </submittedName>
</protein>
<dbReference type="InterPro" id="IPR029044">
    <property type="entry name" value="Nucleotide-diphossugar_trans"/>
</dbReference>
<dbReference type="SUPFAM" id="SSF53448">
    <property type="entry name" value="Nucleotide-diphospho-sugar transferases"/>
    <property type="match status" value="1"/>
</dbReference>
<dbReference type="InterPro" id="IPR050321">
    <property type="entry name" value="Glycosyltr_2/OpgH_subfam"/>
</dbReference>
<dbReference type="Proteomes" id="UP001242010">
    <property type="component" value="Chromosome"/>
</dbReference>
<keyword evidence="6 7" id="KW-0472">Membrane</keyword>
<comment type="subcellular location">
    <subcellularLocation>
        <location evidence="1">Membrane</location>
        <topology evidence="1">Multi-pass membrane protein</topology>
    </subcellularLocation>
</comment>
<organism evidence="9 10">
    <name type="scientific">Geothrix oryzae</name>
    <dbReference type="NCBI Taxonomy" id="2927975"/>
    <lineage>
        <taxon>Bacteria</taxon>
        <taxon>Pseudomonadati</taxon>
        <taxon>Acidobacteriota</taxon>
        <taxon>Holophagae</taxon>
        <taxon>Holophagales</taxon>
        <taxon>Holophagaceae</taxon>
        <taxon>Geothrix</taxon>
    </lineage>
</organism>
<evidence type="ECO:0000256" key="1">
    <source>
        <dbReference type="ARBA" id="ARBA00004141"/>
    </source>
</evidence>
<keyword evidence="5 7" id="KW-1133">Transmembrane helix</keyword>
<dbReference type="Gene3D" id="3.90.550.10">
    <property type="entry name" value="Spore Coat Polysaccharide Biosynthesis Protein SpsA, Chain A"/>
    <property type="match status" value="1"/>
</dbReference>
<evidence type="ECO:0000256" key="2">
    <source>
        <dbReference type="ARBA" id="ARBA00022676"/>
    </source>
</evidence>
<keyword evidence="2" id="KW-0328">Glycosyltransferase</keyword>
<dbReference type="PANTHER" id="PTHR43867:SF2">
    <property type="entry name" value="CELLULOSE SYNTHASE CATALYTIC SUBUNIT A [UDP-FORMING]"/>
    <property type="match status" value="1"/>
</dbReference>
<evidence type="ECO:0000256" key="7">
    <source>
        <dbReference type="SAM" id="Phobius"/>
    </source>
</evidence>
<dbReference type="NCBIfam" id="NF012033">
    <property type="entry name" value="PRK15489.1"/>
    <property type="match status" value="1"/>
</dbReference>
<evidence type="ECO:0000256" key="6">
    <source>
        <dbReference type="ARBA" id="ARBA00023136"/>
    </source>
</evidence>
<keyword evidence="3" id="KW-0808">Transferase</keyword>
<feature type="transmembrane region" description="Helical" evidence="7">
    <location>
        <begin position="6"/>
        <end position="31"/>
    </location>
</feature>
<keyword evidence="10" id="KW-1185">Reference proteome</keyword>
<evidence type="ECO:0000256" key="3">
    <source>
        <dbReference type="ARBA" id="ARBA00022679"/>
    </source>
</evidence>
<dbReference type="InterPro" id="IPR001173">
    <property type="entry name" value="Glyco_trans_2-like"/>
</dbReference>
<evidence type="ECO:0000313" key="10">
    <source>
        <dbReference type="Proteomes" id="UP001242010"/>
    </source>
</evidence>